<dbReference type="EMBL" id="MFCX01000036">
    <property type="protein sequence ID" value="OGE24972.1"/>
    <property type="molecule type" value="Genomic_DNA"/>
</dbReference>
<dbReference type="SMART" id="SM00287">
    <property type="entry name" value="SH3b"/>
    <property type="match status" value="1"/>
</dbReference>
<dbReference type="InterPro" id="IPR030392">
    <property type="entry name" value="S74_ICA"/>
</dbReference>
<dbReference type="Gene3D" id="2.30.30.40">
    <property type="entry name" value="SH3 Domains"/>
    <property type="match status" value="1"/>
</dbReference>
<gene>
    <name evidence="4" type="ORF">A3C26_00515</name>
</gene>
<dbReference type="PROSITE" id="PS51781">
    <property type="entry name" value="SH3B"/>
    <property type="match status" value="1"/>
</dbReference>
<dbReference type="InterPro" id="IPR003646">
    <property type="entry name" value="SH3-like_bac-type"/>
</dbReference>
<dbReference type="PROSITE" id="PS51688">
    <property type="entry name" value="ICA"/>
    <property type="match status" value="1"/>
</dbReference>
<feature type="coiled-coil region" evidence="1">
    <location>
        <begin position="349"/>
        <end position="376"/>
    </location>
</feature>
<reference evidence="4 5" key="1">
    <citation type="journal article" date="2016" name="Nat. Commun.">
        <title>Thousands of microbial genomes shed light on interconnected biogeochemical processes in an aquifer system.</title>
        <authorList>
            <person name="Anantharaman K."/>
            <person name="Brown C.T."/>
            <person name="Hug L.A."/>
            <person name="Sharon I."/>
            <person name="Castelle C.J."/>
            <person name="Probst A.J."/>
            <person name="Thomas B.C."/>
            <person name="Singh A."/>
            <person name="Wilkins M.J."/>
            <person name="Karaoz U."/>
            <person name="Brodie E.L."/>
            <person name="Williams K.H."/>
            <person name="Hubbard S.S."/>
            <person name="Banfield J.F."/>
        </authorList>
    </citation>
    <scope>NUCLEOTIDE SEQUENCE [LARGE SCALE GENOMIC DNA]</scope>
</reference>
<dbReference type="AlphaFoldDB" id="A0A1F5J8Q8"/>
<dbReference type="Proteomes" id="UP000177042">
    <property type="component" value="Unassembled WGS sequence"/>
</dbReference>
<keyword evidence="1" id="KW-0175">Coiled coil</keyword>
<organism evidence="4 5">
    <name type="scientific">Candidatus Daviesbacteria bacterium RIFCSPHIGHO2_02_FULL_39_12</name>
    <dbReference type="NCBI Taxonomy" id="1797770"/>
    <lineage>
        <taxon>Bacteria</taxon>
        <taxon>Candidatus Daviesiibacteriota</taxon>
    </lineage>
</organism>
<feature type="domain" description="Peptidase S74" evidence="2">
    <location>
        <begin position="276"/>
        <end position="438"/>
    </location>
</feature>
<evidence type="ECO:0000256" key="1">
    <source>
        <dbReference type="SAM" id="Coils"/>
    </source>
</evidence>
<evidence type="ECO:0000313" key="4">
    <source>
        <dbReference type="EMBL" id="OGE24972.1"/>
    </source>
</evidence>
<name>A0A1F5J8Q8_9BACT</name>
<comment type="caution">
    <text evidence="4">The sequence shown here is derived from an EMBL/GenBank/DDBJ whole genome shotgun (WGS) entry which is preliminary data.</text>
</comment>
<proteinExistence type="predicted"/>
<dbReference type="Pfam" id="PF08239">
    <property type="entry name" value="SH3_3"/>
    <property type="match status" value="1"/>
</dbReference>
<evidence type="ECO:0000259" key="2">
    <source>
        <dbReference type="PROSITE" id="PS51688"/>
    </source>
</evidence>
<feature type="domain" description="SH3b" evidence="3">
    <location>
        <begin position="758"/>
        <end position="820"/>
    </location>
</feature>
<sequence length="820" mass="85241">MSATKGIWVNNEINGGTSDSPAALYLNYSSTGNTVLNALGGNVGIGIAVPTNALDIWSSYNTYQTLYLRSDEATTGHARLYVATYGPGDAWSEYYTPASTWAAGADQSLDGYAINDNSILDANNIFFIKDGAPANSFYINSSGNIGIGTASPTDKLIVSGGNVGIGVSSPLTNLAVQGAGVLGWGVTGVAGPTNGLAVSGNVGVGTTTANSNLVVIGNATIGADYGQYSAPTNGLLIQGNVGIGTSVSSNPLTIGTDGTNGNGAYLTVGGVWTDGSSVTFKENFTKLSSQEILSKINQLNLTSWNYINEGPNVKHIGPVAEQFYSVFGLGNDNKHIAALDTSGVALAGIQGLSQDISKLKSQMSNLELNISNLNVGIGSSGNSISYIVSGILGEATESAKEASTSSSLDTKYQSQNTNSLEAKIASLSARVAELESKLASPSSVILAKEVRPESTSSATDSGVVASAPPQNDITGLNLTPPEILLATGSAELRNTFQDNTFKVGLDSLKVSGLKVSEATVSGMLKAYQAEISDNFKVFGQTTLASTTIAGDLVVDGTFSVTNGNEINVIGAACQDTSKEPKLTFEVGESCPGNGILYLQKSPLAQGLDIFNGKVKIDNQGNIVTQGEVNAQSLTITNNDPTKPTIGSGKILAGKTEVVILTESMTQNSKVFITPTSKTGKQSLIVIEKKAGESFTVSIEESYSKDITFDWWVVGSNDNSIEYKVSSIEAEVSSPVPRVLANDVAATFPAVPTWQDSGSGVAAVTDPDIDFVNGREGPDTTFPLITAIYPGTGFNILGEENGWIKIEYQPDVYGWILGSNE</sequence>
<evidence type="ECO:0000313" key="5">
    <source>
        <dbReference type="Proteomes" id="UP000177042"/>
    </source>
</evidence>
<accession>A0A1F5J8Q8</accession>
<dbReference type="Pfam" id="PF13884">
    <property type="entry name" value="Peptidase_S74"/>
    <property type="match status" value="1"/>
</dbReference>
<evidence type="ECO:0008006" key="6">
    <source>
        <dbReference type="Google" id="ProtNLM"/>
    </source>
</evidence>
<protein>
    <recommendedName>
        <fullName evidence="6">Peptidase S74 domain-containing protein</fullName>
    </recommendedName>
</protein>
<evidence type="ECO:0000259" key="3">
    <source>
        <dbReference type="PROSITE" id="PS51781"/>
    </source>
</evidence>